<reference evidence="4 5" key="1">
    <citation type="submission" date="2022-02" db="EMBL/GenBank/DDBJ databases">
        <authorList>
            <person name="Tian F."/>
            <person name="Li J."/>
            <person name="Li F."/>
            <person name="Tong Y."/>
        </authorList>
    </citation>
    <scope>NUCLEOTIDE SEQUENCE [LARGE SCALE GENOMIC DNA]</scope>
</reference>
<dbReference type="EC" id="3.1.1.29" evidence="1"/>
<evidence type="ECO:0000313" key="5">
    <source>
        <dbReference type="Proteomes" id="UP000832072"/>
    </source>
</evidence>
<evidence type="ECO:0000256" key="3">
    <source>
        <dbReference type="ARBA" id="ARBA00048707"/>
    </source>
</evidence>
<dbReference type="Proteomes" id="UP000832072">
    <property type="component" value="Segment"/>
</dbReference>
<dbReference type="EMBL" id="OM638103">
    <property type="protein sequence ID" value="UNY47115.1"/>
    <property type="molecule type" value="Genomic_DNA"/>
</dbReference>
<evidence type="ECO:0000256" key="2">
    <source>
        <dbReference type="ARBA" id="ARBA00022801"/>
    </source>
</evidence>
<dbReference type="GO" id="GO:0004045">
    <property type="term" value="F:peptidyl-tRNA hydrolase activity"/>
    <property type="evidence" value="ECO:0007669"/>
    <property type="project" value="UniProtKB-EC"/>
</dbReference>
<dbReference type="InterPro" id="IPR023476">
    <property type="entry name" value="Pep_tRNA_hydro_II_dom_sf"/>
</dbReference>
<evidence type="ECO:0000256" key="1">
    <source>
        <dbReference type="ARBA" id="ARBA00013260"/>
    </source>
</evidence>
<organism evidence="4 5">
    <name type="scientific">Cronobacter phage LPCS28</name>
    <dbReference type="NCBI Taxonomy" id="2924885"/>
    <lineage>
        <taxon>Viruses</taxon>
        <taxon>Duplodnaviria</taxon>
        <taxon>Heunggongvirae</taxon>
        <taxon>Uroviricota</taxon>
        <taxon>Caudoviricetes</taxon>
        <taxon>Pantevenvirales</taxon>
        <taxon>Straboviridae</taxon>
        <taxon>Nanhuvirus</taxon>
        <taxon>Nanhuvirus LPCS28</taxon>
    </lineage>
</organism>
<dbReference type="InterPro" id="IPR002833">
    <property type="entry name" value="PTH2"/>
</dbReference>
<keyword evidence="5" id="KW-1185">Reference proteome</keyword>
<protein>
    <recommendedName>
        <fullName evidence="1">peptidyl-tRNA hydrolase</fullName>
        <ecNumber evidence="1">3.1.1.29</ecNumber>
    </recommendedName>
</protein>
<sequence>MKCYNWINSYTAGGQNAPIQIAHAQVGMIKNFLDRPEIHEFMEDKTTVVLKGGNHKTMTELAELLEMGYIPWYAFRESMDAGNGIMTCVGCLPTERLINAAAALRVIGKKNFIYHDNSIVMQVREDGKYIGFVKRYLDMMWGDCLDFKSNIERVRYCVKTETFTPWETALIEIIASGRTA</sequence>
<dbReference type="SUPFAM" id="SSF102462">
    <property type="entry name" value="Peptidyl-tRNA hydrolase II"/>
    <property type="match status" value="1"/>
</dbReference>
<comment type="catalytic activity">
    <reaction evidence="3">
        <text>an N-acyl-L-alpha-aminoacyl-tRNA + H2O = an N-acyl-L-amino acid + a tRNA + H(+)</text>
        <dbReference type="Rhea" id="RHEA:54448"/>
        <dbReference type="Rhea" id="RHEA-COMP:10123"/>
        <dbReference type="Rhea" id="RHEA-COMP:13883"/>
        <dbReference type="ChEBI" id="CHEBI:15377"/>
        <dbReference type="ChEBI" id="CHEBI:15378"/>
        <dbReference type="ChEBI" id="CHEBI:59874"/>
        <dbReference type="ChEBI" id="CHEBI:78442"/>
        <dbReference type="ChEBI" id="CHEBI:138191"/>
        <dbReference type="EC" id="3.1.1.29"/>
    </reaction>
</comment>
<keyword evidence="2" id="KW-0378">Hydrolase</keyword>
<proteinExistence type="predicted"/>
<name>A0AAE9GAV7_9CAUD</name>
<accession>A0AAE9GAV7</accession>
<dbReference type="Pfam" id="PF01981">
    <property type="entry name" value="PTH2"/>
    <property type="match status" value="1"/>
</dbReference>
<evidence type="ECO:0000313" key="4">
    <source>
        <dbReference type="EMBL" id="UNY47115.1"/>
    </source>
</evidence>
<gene>
    <name evidence="4" type="ORF">EHEKIMEA_00233</name>
</gene>